<evidence type="ECO:0000313" key="4">
    <source>
        <dbReference type="Proteomes" id="UP000826656"/>
    </source>
</evidence>
<keyword evidence="4" id="KW-1185">Reference proteome</keyword>
<dbReference type="EMBL" id="JAIVGD010000013">
    <property type="protein sequence ID" value="KAH0761312.1"/>
    <property type="molecule type" value="Genomic_DNA"/>
</dbReference>
<sequence>MAPPTKGQSSKRPRSEGIPEFMIVDTIPKNLWQWWTDMGSHEQRRVNEHLGHLVHLMEIDPRRDVIEALIPFWDSKNNNIFQFFDFEMTPTLEEIASFMGKGSSVRGADLRNKKPIIPKNVDAKKFLELLKINQVDKESLKNGWVSLDFLYERYGQKDGFKNYRSQLSNQGGEEAWKANGCFAFMVAFLGIIVFPKRDKHIDIRLAGVVKALTTMESPTIIPMILADMFRALTKCINGEMYFEGCNILLQIWLLEHLYHHDRAPRFTSDWCNYVSSHKEREAKIDFPNGIIACEEKLSVITSDEIVWNYYWFPAKDVICMSSGISFLVLIGFRGVQPYAPLRVMRQLARVQEIPPNDDMSRFVFDTPPGFAFDSTNILKIWFGSIISELSEMVVEQDKGKVVPGYLSWFRDPTTFGDIPEGSSRKTKDQHIIRQLEKELEKAKTTIARQEVQVQRGRNIQLELQDAEGELKHAEGKLARLEKELDSRIHLARQIKKEQSFEISRLKRDLVVSEEVVNNQRGELKRRKEKFEKERSCWMHLHDQLKAELEEHKRKISQYVDIEEGQRQMIIERATLRHQLEAAEEREALLRNNLGDHQVWLNNCYENMGKARRQVHQLAEQTSYVIKNHRRMNNPEVAEQARTIVPHLPKVLLNLYVTLGGQRKPKEDDED</sequence>
<dbReference type="Proteomes" id="UP000826656">
    <property type="component" value="Unassembled WGS sequence"/>
</dbReference>
<reference evidence="3 4" key="1">
    <citation type="journal article" date="2021" name="bioRxiv">
        <title>Chromosome-scale and haplotype-resolved genome assembly of a tetraploid potato cultivar.</title>
        <authorList>
            <person name="Sun H."/>
            <person name="Jiao W.-B."/>
            <person name="Krause K."/>
            <person name="Campoy J.A."/>
            <person name="Goel M."/>
            <person name="Folz-Donahue K."/>
            <person name="Kukat C."/>
            <person name="Huettel B."/>
            <person name="Schneeberger K."/>
        </authorList>
    </citation>
    <scope>NUCLEOTIDE SEQUENCE [LARGE SCALE GENOMIC DNA]</scope>
    <source>
        <strain evidence="3">SolTubOtavaFocal</strain>
        <tissue evidence="3">Leaves</tissue>
    </source>
</reference>
<proteinExistence type="predicted"/>
<dbReference type="InterPro" id="IPR056647">
    <property type="entry name" value="DUF7745"/>
</dbReference>
<protein>
    <recommendedName>
        <fullName evidence="2">DUF7745 domain-containing protein</fullName>
    </recommendedName>
</protein>
<organism evidence="3 4">
    <name type="scientific">Solanum tuberosum</name>
    <name type="common">Potato</name>
    <dbReference type="NCBI Taxonomy" id="4113"/>
    <lineage>
        <taxon>Eukaryota</taxon>
        <taxon>Viridiplantae</taxon>
        <taxon>Streptophyta</taxon>
        <taxon>Embryophyta</taxon>
        <taxon>Tracheophyta</taxon>
        <taxon>Spermatophyta</taxon>
        <taxon>Magnoliopsida</taxon>
        <taxon>eudicotyledons</taxon>
        <taxon>Gunneridae</taxon>
        <taxon>Pentapetalae</taxon>
        <taxon>asterids</taxon>
        <taxon>lamiids</taxon>
        <taxon>Solanales</taxon>
        <taxon>Solanaceae</taxon>
        <taxon>Solanoideae</taxon>
        <taxon>Solaneae</taxon>
        <taxon>Solanum</taxon>
    </lineage>
</organism>
<keyword evidence="1" id="KW-0175">Coiled coil</keyword>
<dbReference type="Pfam" id="PF24924">
    <property type="entry name" value="DUF7745"/>
    <property type="match status" value="1"/>
</dbReference>
<accession>A0ABQ7VB54</accession>
<evidence type="ECO:0000259" key="2">
    <source>
        <dbReference type="Pfam" id="PF24924"/>
    </source>
</evidence>
<feature type="coiled-coil region" evidence="1">
    <location>
        <begin position="425"/>
        <end position="592"/>
    </location>
</feature>
<comment type="caution">
    <text evidence="3">The sequence shown here is derived from an EMBL/GenBank/DDBJ whole genome shotgun (WGS) entry which is preliminary data.</text>
</comment>
<dbReference type="PANTHER" id="PTHR46033:SF16">
    <property type="entry name" value="AMINOTRANSFERASE-LIKE PLANT MOBILE DOMAIN-CONTAINING PROTEIN"/>
    <property type="match status" value="1"/>
</dbReference>
<dbReference type="InterPro" id="IPR044824">
    <property type="entry name" value="MAIN-like"/>
</dbReference>
<name>A0ABQ7VB54_SOLTU</name>
<evidence type="ECO:0000256" key="1">
    <source>
        <dbReference type="SAM" id="Coils"/>
    </source>
</evidence>
<dbReference type="PANTHER" id="PTHR46033">
    <property type="entry name" value="PROTEIN MAIN-LIKE 2"/>
    <property type="match status" value="1"/>
</dbReference>
<gene>
    <name evidence="3" type="ORF">KY290_017385</name>
</gene>
<evidence type="ECO:0000313" key="3">
    <source>
        <dbReference type="EMBL" id="KAH0761312.1"/>
    </source>
</evidence>
<feature type="domain" description="DUF7745" evidence="2">
    <location>
        <begin position="40"/>
        <end position="381"/>
    </location>
</feature>